<dbReference type="AlphaFoldDB" id="A0A6A0ATB9"/>
<accession>A0A6A0ATB9</accession>
<dbReference type="RefSeq" id="WP_173263883.1">
    <property type="nucleotide sequence ID" value="NZ_BLLG01000005.1"/>
</dbReference>
<name>A0A6A0ATB9_9ACTN</name>
<keyword evidence="2" id="KW-1185">Reference proteome</keyword>
<proteinExistence type="predicted"/>
<organism evidence="1 2">
    <name type="scientific">Streptomyces pacificus</name>
    <dbReference type="NCBI Taxonomy" id="2705029"/>
    <lineage>
        <taxon>Bacteria</taxon>
        <taxon>Bacillati</taxon>
        <taxon>Actinomycetota</taxon>
        <taxon>Actinomycetes</taxon>
        <taxon>Kitasatosporales</taxon>
        <taxon>Streptomycetaceae</taxon>
        <taxon>Streptomyces</taxon>
    </lineage>
</organism>
<protein>
    <submittedName>
        <fullName evidence="1">Uncharacterized protein</fullName>
    </submittedName>
</protein>
<evidence type="ECO:0000313" key="1">
    <source>
        <dbReference type="EMBL" id="GFH35938.1"/>
    </source>
</evidence>
<comment type="caution">
    <text evidence="1">The sequence shown here is derived from an EMBL/GenBank/DDBJ whole genome shotgun (WGS) entry which is preliminary data.</text>
</comment>
<dbReference type="Proteomes" id="UP000484988">
    <property type="component" value="Unassembled WGS sequence"/>
</dbReference>
<evidence type="ECO:0000313" key="2">
    <source>
        <dbReference type="Proteomes" id="UP000484988"/>
    </source>
</evidence>
<gene>
    <name evidence="1" type="ORF">SCWH03_21600</name>
</gene>
<sequence>MEALLVGAGAGAAVAAGLLAKRQWFFAWPMYLASSLMLVWARDAGTGAVVPLRVTDVGLAPDSHDLLPADIRELTWDPRHQPEGAVFLTSGGSFTARFAGSRVRLEKATREEALAIVAAVLAGIGDGR</sequence>
<reference evidence="1 2" key="1">
    <citation type="submission" date="2020-02" db="EMBL/GenBank/DDBJ databases">
        <title>Whole Genome Shotgun Sequence of Streptomyces sp. strain CWH03.</title>
        <authorList>
            <person name="Dohra H."/>
            <person name="Kodani S."/>
            <person name="Yamamura H."/>
        </authorList>
    </citation>
    <scope>NUCLEOTIDE SEQUENCE [LARGE SCALE GENOMIC DNA]</scope>
    <source>
        <strain evidence="1 2">CWH03</strain>
    </source>
</reference>
<dbReference type="EMBL" id="BLLG01000005">
    <property type="protein sequence ID" value="GFH35938.1"/>
    <property type="molecule type" value="Genomic_DNA"/>
</dbReference>